<organism evidence="2 3">
    <name type="scientific">Pleurodeles waltl</name>
    <name type="common">Iberian ribbed newt</name>
    <dbReference type="NCBI Taxonomy" id="8319"/>
    <lineage>
        <taxon>Eukaryota</taxon>
        <taxon>Metazoa</taxon>
        <taxon>Chordata</taxon>
        <taxon>Craniata</taxon>
        <taxon>Vertebrata</taxon>
        <taxon>Euteleostomi</taxon>
        <taxon>Amphibia</taxon>
        <taxon>Batrachia</taxon>
        <taxon>Caudata</taxon>
        <taxon>Salamandroidea</taxon>
        <taxon>Salamandridae</taxon>
        <taxon>Pleurodelinae</taxon>
        <taxon>Pleurodeles</taxon>
    </lineage>
</organism>
<gene>
    <name evidence="2" type="ORF">NDU88_001026</name>
</gene>
<protein>
    <submittedName>
        <fullName evidence="2">Uncharacterized protein</fullName>
    </submittedName>
</protein>
<dbReference type="AlphaFoldDB" id="A0AAV7ND24"/>
<feature type="region of interest" description="Disordered" evidence="1">
    <location>
        <begin position="31"/>
        <end position="56"/>
    </location>
</feature>
<evidence type="ECO:0000313" key="3">
    <source>
        <dbReference type="Proteomes" id="UP001066276"/>
    </source>
</evidence>
<dbReference type="EMBL" id="JANPWB010000012">
    <property type="protein sequence ID" value="KAJ1112765.1"/>
    <property type="molecule type" value="Genomic_DNA"/>
</dbReference>
<name>A0AAV7ND24_PLEWA</name>
<evidence type="ECO:0000313" key="2">
    <source>
        <dbReference type="EMBL" id="KAJ1112765.1"/>
    </source>
</evidence>
<feature type="region of interest" description="Disordered" evidence="1">
    <location>
        <begin position="72"/>
        <end position="109"/>
    </location>
</feature>
<accession>A0AAV7ND24</accession>
<keyword evidence="3" id="KW-1185">Reference proteome</keyword>
<dbReference type="Proteomes" id="UP001066276">
    <property type="component" value="Chromosome 8"/>
</dbReference>
<sequence length="109" mass="11418">MTSVPLRLRGSRFKPSKCSCLLPQGGCDPSAAQWAPNSRSGPSLGPTAGAPRGTTAPLLTTVLLSLGLQLRAPEFTSRGPKPPPELRPGSAPLRRPPAPLRSSRGTRRS</sequence>
<proteinExistence type="predicted"/>
<evidence type="ECO:0000256" key="1">
    <source>
        <dbReference type="SAM" id="MobiDB-lite"/>
    </source>
</evidence>
<reference evidence="2" key="1">
    <citation type="journal article" date="2022" name="bioRxiv">
        <title>Sequencing and chromosome-scale assembly of the giantPleurodeles waltlgenome.</title>
        <authorList>
            <person name="Brown T."/>
            <person name="Elewa A."/>
            <person name="Iarovenko S."/>
            <person name="Subramanian E."/>
            <person name="Araus A.J."/>
            <person name="Petzold A."/>
            <person name="Susuki M."/>
            <person name="Suzuki K.-i.T."/>
            <person name="Hayashi T."/>
            <person name="Toyoda A."/>
            <person name="Oliveira C."/>
            <person name="Osipova E."/>
            <person name="Leigh N.D."/>
            <person name="Simon A."/>
            <person name="Yun M.H."/>
        </authorList>
    </citation>
    <scope>NUCLEOTIDE SEQUENCE</scope>
    <source>
        <strain evidence="2">20211129_DDA</strain>
        <tissue evidence="2">Liver</tissue>
    </source>
</reference>
<comment type="caution">
    <text evidence="2">The sequence shown here is derived from an EMBL/GenBank/DDBJ whole genome shotgun (WGS) entry which is preliminary data.</text>
</comment>